<dbReference type="SUPFAM" id="SSF160379">
    <property type="entry name" value="SP0830-like"/>
    <property type="match status" value="1"/>
</dbReference>
<comment type="caution">
    <text evidence="1">The sequence shown here is derived from an EMBL/GenBank/DDBJ whole genome shotgun (WGS) entry which is preliminary data.</text>
</comment>
<dbReference type="PANTHER" id="PTHR36439">
    <property type="entry name" value="BLL4334 PROTEIN"/>
    <property type="match status" value="1"/>
</dbReference>
<proteinExistence type="predicted"/>
<dbReference type="PANTHER" id="PTHR36439:SF1">
    <property type="entry name" value="DUF1697 DOMAIN-CONTAINING PROTEIN"/>
    <property type="match status" value="1"/>
</dbReference>
<gene>
    <name evidence="1" type="ORF">CSO01_01180</name>
</gene>
<dbReference type="Proteomes" id="UP000321798">
    <property type="component" value="Unassembled WGS sequence"/>
</dbReference>
<accession>A0A512P867</accession>
<dbReference type="RefSeq" id="WP_146951194.1">
    <property type="nucleotide sequence ID" value="NZ_BAABBJ010000005.1"/>
</dbReference>
<dbReference type="Gene3D" id="3.30.70.1280">
    <property type="entry name" value="SP0830-like domains"/>
    <property type="match status" value="1"/>
</dbReference>
<dbReference type="InterPro" id="IPR012545">
    <property type="entry name" value="DUF1697"/>
</dbReference>
<protein>
    <recommendedName>
        <fullName evidence="3">DUF1697 domain-containing protein</fullName>
    </recommendedName>
</protein>
<evidence type="ECO:0000313" key="1">
    <source>
        <dbReference type="EMBL" id="GEP67403.1"/>
    </source>
</evidence>
<dbReference type="OrthoDB" id="9806494at2"/>
<name>A0A512P867_9CELL</name>
<dbReference type="AlphaFoldDB" id="A0A512P867"/>
<evidence type="ECO:0008006" key="3">
    <source>
        <dbReference type="Google" id="ProtNLM"/>
    </source>
</evidence>
<keyword evidence="2" id="KW-1185">Reference proteome</keyword>
<evidence type="ECO:0000313" key="2">
    <source>
        <dbReference type="Proteomes" id="UP000321798"/>
    </source>
</evidence>
<dbReference type="EMBL" id="BKAL01000001">
    <property type="protein sequence ID" value="GEP67403.1"/>
    <property type="molecule type" value="Genomic_DNA"/>
</dbReference>
<sequence length="184" mass="19384">MTAVIALLRAVNVAGRTVPAARLRQIAERLGHRDVVTHVNSGNLVLVPAPGSGGPDDVAAGLAAALEADLGFVVPTIARSRAQWDAIVAANPFPDQAEADPSHTVLICWDGVPDAARVVALDPSAYGNELVVWHDREAYAWYPDGIGRSKLTLDVLQRASGLLGTGRNWRTVTALQALAAERDG</sequence>
<dbReference type="Pfam" id="PF08002">
    <property type="entry name" value="DUF1697"/>
    <property type="match status" value="1"/>
</dbReference>
<organism evidence="1 2">
    <name type="scientific">Cellulomonas soli</name>
    <dbReference type="NCBI Taxonomy" id="931535"/>
    <lineage>
        <taxon>Bacteria</taxon>
        <taxon>Bacillati</taxon>
        <taxon>Actinomycetota</taxon>
        <taxon>Actinomycetes</taxon>
        <taxon>Micrococcales</taxon>
        <taxon>Cellulomonadaceae</taxon>
        <taxon>Cellulomonas</taxon>
    </lineage>
</organism>
<reference evidence="1 2" key="1">
    <citation type="submission" date="2019-07" db="EMBL/GenBank/DDBJ databases">
        <title>Whole genome shotgun sequence of Cellulomonas soli NBRC 109434.</title>
        <authorList>
            <person name="Hosoyama A."/>
            <person name="Uohara A."/>
            <person name="Ohji S."/>
            <person name="Ichikawa N."/>
        </authorList>
    </citation>
    <scope>NUCLEOTIDE SEQUENCE [LARGE SCALE GENOMIC DNA]</scope>
    <source>
        <strain evidence="1 2">NBRC 109434</strain>
    </source>
</reference>
<dbReference type="PIRSF" id="PIRSF008502">
    <property type="entry name" value="UCP008502"/>
    <property type="match status" value="1"/>
</dbReference>